<keyword evidence="2" id="KW-1185">Reference proteome</keyword>
<reference evidence="1 2" key="1">
    <citation type="submission" date="2019-03" db="EMBL/GenBank/DDBJ databases">
        <title>Draft genome sequences of novel Actinobacteria.</title>
        <authorList>
            <person name="Sahin N."/>
            <person name="Ay H."/>
            <person name="Saygin H."/>
        </authorList>
    </citation>
    <scope>NUCLEOTIDE SEQUENCE [LARGE SCALE GENOMIC DNA]</scope>
    <source>
        <strain evidence="1 2">16K404</strain>
    </source>
</reference>
<dbReference type="InterPro" id="IPR058154">
    <property type="entry name" value="Bxb1_TTP-like"/>
</dbReference>
<sequence>MPAYEEIANRQAELIRKALAGSVFVAPIAAPLPERLTSGRDAELVPLPQGYGDLGWISKEDGVNWVRETEVSEVTSWGAWEPTRRDIQSDVTEMTVIAQETNLRTLGMYNNTDLSKVRANPETGEVSFATAVRPATQYWRIFAVFADGAGEDTIYVGRLLPRAMVSEVGEQVWTDGEDDPVAYEMTLTATRDSAAGFSIRHFFGGPGWRKLLTRMGFAPDEPVPPAPWPTPIHQHGIGITATVTRAA</sequence>
<accession>A0A4R4UT78</accession>
<gene>
    <name evidence="1" type="ORF">E1161_13350</name>
</gene>
<protein>
    <submittedName>
        <fullName evidence="1">Uncharacterized protein</fullName>
    </submittedName>
</protein>
<dbReference type="Proteomes" id="UP000294744">
    <property type="component" value="Unassembled WGS sequence"/>
</dbReference>
<dbReference type="OrthoDB" id="4966244at2"/>
<comment type="caution">
    <text evidence="1">The sequence shown here is derived from an EMBL/GenBank/DDBJ whole genome shotgun (WGS) entry which is preliminary data.</text>
</comment>
<evidence type="ECO:0000313" key="1">
    <source>
        <dbReference type="EMBL" id="TDC92354.1"/>
    </source>
</evidence>
<proteinExistence type="predicted"/>
<dbReference type="EMBL" id="SMKV01000014">
    <property type="protein sequence ID" value="TDC92354.1"/>
    <property type="molecule type" value="Genomic_DNA"/>
</dbReference>
<organism evidence="1 2">
    <name type="scientific">Saccharopolyspora aridisoli</name>
    <dbReference type="NCBI Taxonomy" id="2530385"/>
    <lineage>
        <taxon>Bacteria</taxon>
        <taxon>Bacillati</taxon>
        <taxon>Actinomycetota</taxon>
        <taxon>Actinomycetes</taxon>
        <taxon>Pseudonocardiales</taxon>
        <taxon>Pseudonocardiaceae</taxon>
        <taxon>Saccharopolyspora</taxon>
    </lineage>
</organism>
<name>A0A4R4UT78_9PSEU</name>
<dbReference type="RefSeq" id="WP_132623185.1">
    <property type="nucleotide sequence ID" value="NZ_SMKV01000014.1"/>
</dbReference>
<evidence type="ECO:0000313" key="2">
    <source>
        <dbReference type="Proteomes" id="UP000294744"/>
    </source>
</evidence>
<dbReference type="Pfam" id="PF25681">
    <property type="entry name" value="Phage_TTP_17"/>
    <property type="match status" value="1"/>
</dbReference>
<dbReference type="AlphaFoldDB" id="A0A4R4UT78"/>